<keyword evidence="2" id="KW-1185">Reference proteome</keyword>
<name>A0AAI9V316_9PEZI</name>
<protein>
    <submittedName>
        <fullName evidence="1">Uncharacterized protein</fullName>
    </submittedName>
</protein>
<evidence type="ECO:0000313" key="1">
    <source>
        <dbReference type="EMBL" id="KAK1469637.1"/>
    </source>
</evidence>
<reference evidence="1 2" key="1">
    <citation type="submission" date="2016-10" db="EMBL/GenBank/DDBJ databases">
        <title>The genome sequence of Colletotrichum fioriniae PJ7.</title>
        <authorList>
            <person name="Baroncelli R."/>
        </authorList>
    </citation>
    <scope>NUCLEOTIDE SEQUENCE [LARGE SCALE GENOMIC DNA]</scope>
    <source>
        <strain evidence="1">Col 31</strain>
    </source>
</reference>
<proteinExistence type="predicted"/>
<dbReference type="EMBL" id="MLGG01000001">
    <property type="protein sequence ID" value="KAK1469637.1"/>
    <property type="molecule type" value="Genomic_DNA"/>
</dbReference>
<gene>
    <name evidence="1" type="ORF">CMEL01_01404</name>
</gene>
<organism evidence="1 2">
    <name type="scientific">Colletotrichum melonis</name>
    <dbReference type="NCBI Taxonomy" id="1209925"/>
    <lineage>
        <taxon>Eukaryota</taxon>
        <taxon>Fungi</taxon>
        <taxon>Dikarya</taxon>
        <taxon>Ascomycota</taxon>
        <taxon>Pezizomycotina</taxon>
        <taxon>Sordariomycetes</taxon>
        <taxon>Hypocreomycetidae</taxon>
        <taxon>Glomerellales</taxon>
        <taxon>Glomerellaceae</taxon>
        <taxon>Colletotrichum</taxon>
        <taxon>Colletotrichum acutatum species complex</taxon>
    </lineage>
</organism>
<sequence>MGHGRERRRKLAPTTFQTCGRESPWKVPACHLGSLLLARKSEENQSCDKWLIWRRLSDSPQDPPGGRLCAIPFADGHSRSSDHTQLVGFRVMAHRRCGTPCSLRNFRRGASLRLKGGKLCEPLTDPVALRSVLGEGFILLTCCKAVFASCVCFQVLDMKLLEAKDGVARVPVFGGKKRRGWLTGTLGFSSLNLL</sequence>
<comment type="caution">
    <text evidence="1">The sequence shown here is derived from an EMBL/GenBank/DDBJ whole genome shotgun (WGS) entry which is preliminary data.</text>
</comment>
<dbReference type="AlphaFoldDB" id="A0AAI9V316"/>
<evidence type="ECO:0000313" key="2">
    <source>
        <dbReference type="Proteomes" id="UP001239795"/>
    </source>
</evidence>
<accession>A0AAI9V316</accession>
<dbReference type="Proteomes" id="UP001239795">
    <property type="component" value="Unassembled WGS sequence"/>
</dbReference>